<name>A0A5M3MA30_CONPW</name>
<sequence>MSKADSQLDDSVLIPVLRAARDIAVDEMALSLMKRLFRQSGASNGYENGLGANSDQPRWEMSSFSIVGPLADLDWALFKEDVGPSFFASTLRVRRFRSHEIASGAADAMDAHATP</sequence>
<protein>
    <submittedName>
        <fullName evidence="1">Uncharacterized protein</fullName>
    </submittedName>
</protein>
<proteinExistence type="predicted"/>
<dbReference type="AlphaFoldDB" id="A0A5M3MA30"/>
<dbReference type="RefSeq" id="XP_007774388.1">
    <property type="nucleotide sequence ID" value="XM_007776198.1"/>
</dbReference>
<comment type="caution">
    <text evidence="1">The sequence shown here is derived from an EMBL/GenBank/DDBJ whole genome shotgun (WGS) entry which is preliminary data.</text>
</comment>
<keyword evidence="2" id="KW-1185">Reference proteome</keyword>
<dbReference type="Proteomes" id="UP000053558">
    <property type="component" value="Unassembled WGS sequence"/>
</dbReference>
<dbReference type="KEGG" id="cput:CONPUDRAFT_159139"/>
<dbReference type="EMBL" id="JH711588">
    <property type="protein sequence ID" value="EIW75704.1"/>
    <property type="molecule type" value="Genomic_DNA"/>
</dbReference>
<gene>
    <name evidence="1" type="ORF">CONPUDRAFT_159139</name>
</gene>
<reference evidence="2" key="1">
    <citation type="journal article" date="2012" name="Science">
        <title>The Paleozoic origin of enzymatic lignin decomposition reconstructed from 31 fungal genomes.</title>
        <authorList>
            <person name="Floudas D."/>
            <person name="Binder M."/>
            <person name="Riley R."/>
            <person name="Barry K."/>
            <person name="Blanchette R.A."/>
            <person name="Henrissat B."/>
            <person name="Martinez A.T."/>
            <person name="Otillar R."/>
            <person name="Spatafora J.W."/>
            <person name="Yadav J.S."/>
            <person name="Aerts A."/>
            <person name="Benoit I."/>
            <person name="Boyd A."/>
            <person name="Carlson A."/>
            <person name="Copeland A."/>
            <person name="Coutinho P.M."/>
            <person name="de Vries R.P."/>
            <person name="Ferreira P."/>
            <person name="Findley K."/>
            <person name="Foster B."/>
            <person name="Gaskell J."/>
            <person name="Glotzer D."/>
            <person name="Gorecki P."/>
            <person name="Heitman J."/>
            <person name="Hesse C."/>
            <person name="Hori C."/>
            <person name="Igarashi K."/>
            <person name="Jurgens J.A."/>
            <person name="Kallen N."/>
            <person name="Kersten P."/>
            <person name="Kohler A."/>
            <person name="Kuees U."/>
            <person name="Kumar T.K.A."/>
            <person name="Kuo A."/>
            <person name="LaButti K."/>
            <person name="Larrondo L.F."/>
            <person name="Lindquist E."/>
            <person name="Ling A."/>
            <person name="Lombard V."/>
            <person name="Lucas S."/>
            <person name="Lundell T."/>
            <person name="Martin R."/>
            <person name="McLaughlin D.J."/>
            <person name="Morgenstern I."/>
            <person name="Morin E."/>
            <person name="Murat C."/>
            <person name="Nagy L.G."/>
            <person name="Nolan M."/>
            <person name="Ohm R.A."/>
            <person name="Patyshakuliyeva A."/>
            <person name="Rokas A."/>
            <person name="Ruiz-Duenas F.J."/>
            <person name="Sabat G."/>
            <person name="Salamov A."/>
            <person name="Samejima M."/>
            <person name="Schmutz J."/>
            <person name="Slot J.C."/>
            <person name="St John F."/>
            <person name="Stenlid J."/>
            <person name="Sun H."/>
            <person name="Sun S."/>
            <person name="Syed K."/>
            <person name="Tsang A."/>
            <person name="Wiebenga A."/>
            <person name="Young D."/>
            <person name="Pisabarro A."/>
            <person name="Eastwood D.C."/>
            <person name="Martin F."/>
            <person name="Cullen D."/>
            <person name="Grigoriev I.V."/>
            <person name="Hibbett D.S."/>
        </authorList>
    </citation>
    <scope>NUCLEOTIDE SEQUENCE [LARGE SCALE GENOMIC DNA]</scope>
    <source>
        <strain evidence="2">RWD-64-598 SS2</strain>
    </source>
</reference>
<dbReference type="GeneID" id="19204041"/>
<evidence type="ECO:0000313" key="1">
    <source>
        <dbReference type="EMBL" id="EIW75704.1"/>
    </source>
</evidence>
<evidence type="ECO:0000313" key="2">
    <source>
        <dbReference type="Proteomes" id="UP000053558"/>
    </source>
</evidence>
<organism evidence="1 2">
    <name type="scientific">Coniophora puteana (strain RWD-64-598)</name>
    <name type="common">Brown rot fungus</name>
    <dbReference type="NCBI Taxonomy" id="741705"/>
    <lineage>
        <taxon>Eukaryota</taxon>
        <taxon>Fungi</taxon>
        <taxon>Dikarya</taxon>
        <taxon>Basidiomycota</taxon>
        <taxon>Agaricomycotina</taxon>
        <taxon>Agaricomycetes</taxon>
        <taxon>Agaricomycetidae</taxon>
        <taxon>Boletales</taxon>
        <taxon>Coniophorineae</taxon>
        <taxon>Coniophoraceae</taxon>
        <taxon>Coniophora</taxon>
    </lineage>
</organism>
<accession>A0A5M3MA30</accession>